<comment type="subcellular location">
    <subcellularLocation>
        <location evidence="2 18">Mitochondrion inner membrane</location>
        <topology evidence="2 18">Multi-pass membrane protein</topology>
    </subcellularLocation>
</comment>
<evidence type="ECO:0000256" key="13">
    <source>
        <dbReference type="ARBA" id="ARBA00023027"/>
    </source>
</evidence>
<organism evidence="20">
    <name type="scientific">Frankliniella intonsa</name>
    <name type="common">Thrips</name>
    <name type="synonym">Thrips intonsa</name>
    <dbReference type="NCBI Taxonomy" id="163893"/>
    <lineage>
        <taxon>Eukaryota</taxon>
        <taxon>Metazoa</taxon>
        <taxon>Ecdysozoa</taxon>
        <taxon>Arthropoda</taxon>
        <taxon>Hexapoda</taxon>
        <taxon>Insecta</taxon>
        <taxon>Pterygota</taxon>
        <taxon>Neoptera</taxon>
        <taxon>Paraneoptera</taxon>
        <taxon>Thysanoptera</taxon>
        <taxon>Terebrantia</taxon>
        <taxon>Thripoidea</taxon>
        <taxon>Thripidae</taxon>
        <taxon>Frankliniella</taxon>
    </lineage>
</organism>
<evidence type="ECO:0000256" key="4">
    <source>
        <dbReference type="ARBA" id="ARBA00012944"/>
    </source>
</evidence>
<geneLocation type="mitochondrion" evidence="20"/>
<evidence type="ECO:0000256" key="7">
    <source>
        <dbReference type="ARBA" id="ARBA00022660"/>
    </source>
</evidence>
<dbReference type="AlphaFoldDB" id="M9NIF5"/>
<dbReference type="GO" id="GO:0005743">
    <property type="term" value="C:mitochondrial inner membrane"/>
    <property type="evidence" value="ECO:0007669"/>
    <property type="project" value="UniProtKB-SubCell"/>
</dbReference>
<comment type="similarity">
    <text evidence="3 18">Belongs to the complex I subunit 2 family.</text>
</comment>
<sequence>MKKMFFFNSAKFYILIFLSIVMGMSSSNFMSMWMSIEINFYSFLPILVTENLFEAEKSIMTYFWIQSIASTGIVMIILSMKIFSSEEFYTIMMFNFLFLKMAIFPFQFWMISMIEKLSWFVTAFILSVQKFLPFILIASMMCLKNFFYIILINSIVAGVSGLKTFSMRKIMVFSSMNHFSIMLFSMTFSKKMTLLYILFYTLMNFMIYKPFKKMNMNFLFQTFSKKKAYSFLILIILLNMMGVPPFLGFVPKSMVFIFFLTKNMFFFSLFILMSNTLSSFFYLRMLISSMTMSMNFMNSIHLKKDLKMFSVFLIFPFMMNFLML</sequence>
<evidence type="ECO:0000256" key="8">
    <source>
        <dbReference type="ARBA" id="ARBA00022692"/>
    </source>
</evidence>
<dbReference type="PANTHER" id="PTHR46552:SF1">
    <property type="entry name" value="NADH-UBIQUINONE OXIDOREDUCTASE CHAIN 2"/>
    <property type="match status" value="1"/>
</dbReference>
<evidence type="ECO:0000256" key="6">
    <source>
        <dbReference type="ARBA" id="ARBA00022448"/>
    </source>
</evidence>
<keyword evidence="10 18" id="KW-1278">Translocase</keyword>
<dbReference type="PRINTS" id="PR01436">
    <property type="entry name" value="NADHDHGNASE2"/>
</dbReference>
<keyword evidence="16 18" id="KW-0472">Membrane</keyword>
<dbReference type="Pfam" id="PF00361">
    <property type="entry name" value="Proton_antipo_M"/>
    <property type="match status" value="1"/>
</dbReference>
<keyword evidence="9 18" id="KW-0999">Mitochondrion inner membrane</keyword>
<dbReference type="GO" id="GO:0008137">
    <property type="term" value="F:NADH dehydrogenase (ubiquinone) activity"/>
    <property type="evidence" value="ECO:0007669"/>
    <property type="project" value="UniProtKB-EC"/>
</dbReference>
<keyword evidence="15 18" id="KW-0496">Mitochondrion</keyword>
<feature type="transmembrane region" description="Helical" evidence="18">
    <location>
        <begin position="265"/>
        <end position="285"/>
    </location>
</feature>
<evidence type="ECO:0000256" key="18">
    <source>
        <dbReference type="RuleBase" id="RU003403"/>
    </source>
</evidence>
<comment type="catalytic activity">
    <reaction evidence="17 18">
        <text>a ubiquinone + NADH + 5 H(+)(in) = a ubiquinol + NAD(+) + 4 H(+)(out)</text>
        <dbReference type="Rhea" id="RHEA:29091"/>
        <dbReference type="Rhea" id="RHEA-COMP:9565"/>
        <dbReference type="Rhea" id="RHEA-COMP:9566"/>
        <dbReference type="ChEBI" id="CHEBI:15378"/>
        <dbReference type="ChEBI" id="CHEBI:16389"/>
        <dbReference type="ChEBI" id="CHEBI:17976"/>
        <dbReference type="ChEBI" id="CHEBI:57540"/>
        <dbReference type="ChEBI" id="CHEBI:57945"/>
        <dbReference type="EC" id="7.1.1.2"/>
    </reaction>
</comment>
<dbReference type="GO" id="GO:0006120">
    <property type="term" value="P:mitochondrial electron transport, NADH to ubiquinone"/>
    <property type="evidence" value="ECO:0007669"/>
    <property type="project" value="InterPro"/>
</dbReference>
<evidence type="ECO:0000256" key="9">
    <source>
        <dbReference type="ARBA" id="ARBA00022792"/>
    </source>
</evidence>
<evidence type="ECO:0000256" key="15">
    <source>
        <dbReference type="ARBA" id="ARBA00023128"/>
    </source>
</evidence>
<feature type="transmembrane region" description="Helical" evidence="18">
    <location>
        <begin position="194"/>
        <end position="211"/>
    </location>
</feature>
<dbReference type="EC" id="7.1.1.2" evidence="4 18"/>
<dbReference type="EMBL" id="JQ917403">
    <property type="protein sequence ID" value="AFJ95727.1"/>
    <property type="molecule type" value="Genomic_DNA"/>
</dbReference>
<comment type="function">
    <text evidence="1">Core subunit of the mitochondrial membrane respiratory chain NADH dehydrogenase (Complex I) that is believed to belong to the minimal assembly required for catalysis. Complex I functions in the transfer of electrons from NADH to the respiratory chain. The immediate electron acceptor for the enzyme is believed to be ubiquinone.</text>
</comment>
<accession>M9NIF5</accession>
<keyword evidence="6" id="KW-0813">Transport</keyword>
<feature type="domain" description="NADH:quinone oxidoreductase/Mrp antiporter transmembrane" evidence="19">
    <location>
        <begin position="58"/>
        <end position="276"/>
    </location>
</feature>
<keyword evidence="12 18" id="KW-1133">Transmembrane helix</keyword>
<gene>
    <name evidence="20" type="primary">NAD2</name>
</gene>
<keyword evidence="13 18" id="KW-0520">NAD</keyword>
<name>M9NIF5_FRAIN</name>
<dbReference type="InterPro" id="IPR050175">
    <property type="entry name" value="Complex_I_Subunit_2"/>
</dbReference>
<evidence type="ECO:0000256" key="2">
    <source>
        <dbReference type="ARBA" id="ARBA00004448"/>
    </source>
</evidence>
<evidence type="ECO:0000256" key="5">
    <source>
        <dbReference type="ARBA" id="ARBA00021008"/>
    </source>
</evidence>
<evidence type="ECO:0000256" key="12">
    <source>
        <dbReference type="ARBA" id="ARBA00022989"/>
    </source>
</evidence>
<evidence type="ECO:0000256" key="10">
    <source>
        <dbReference type="ARBA" id="ARBA00022967"/>
    </source>
</evidence>
<keyword evidence="7 18" id="KW-0679">Respiratory chain</keyword>
<evidence type="ECO:0000259" key="19">
    <source>
        <dbReference type="Pfam" id="PF00361"/>
    </source>
</evidence>
<feature type="transmembrane region" description="Helical" evidence="18">
    <location>
        <begin position="12"/>
        <end position="36"/>
    </location>
</feature>
<evidence type="ECO:0000256" key="3">
    <source>
        <dbReference type="ARBA" id="ARBA00007012"/>
    </source>
</evidence>
<protein>
    <recommendedName>
        <fullName evidence="5 18">NADH-ubiquinone oxidoreductase chain 2</fullName>
        <ecNumber evidence="4 18">7.1.1.2</ecNumber>
    </recommendedName>
</protein>
<keyword evidence="14 18" id="KW-0830">Ubiquinone</keyword>
<feature type="transmembrane region" description="Helical" evidence="18">
    <location>
        <begin position="231"/>
        <end position="259"/>
    </location>
</feature>
<evidence type="ECO:0000256" key="14">
    <source>
        <dbReference type="ARBA" id="ARBA00023075"/>
    </source>
</evidence>
<dbReference type="PANTHER" id="PTHR46552">
    <property type="entry name" value="NADH-UBIQUINONE OXIDOREDUCTASE CHAIN 2"/>
    <property type="match status" value="1"/>
</dbReference>
<reference evidence="20" key="1">
    <citation type="journal article" date="2014" name="Genomics">
        <title>The mitochondrial genome of Frankliniella intonsa: Insights into the evolution of mitochondrial genomes at lower taxonomic levels in Thysanoptera.</title>
        <authorList>
            <person name="Yan D."/>
            <person name="Tang Y."/>
            <person name="Hu M."/>
            <person name="Liu F."/>
            <person name="Zhang D."/>
            <person name="Fan J."/>
        </authorList>
    </citation>
    <scope>NUCLEOTIDE SEQUENCE</scope>
</reference>
<evidence type="ECO:0000256" key="16">
    <source>
        <dbReference type="ARBA" id="ARBA00023136"/>
    </source>
</evidence>
<evidence type="ECO:0000256" key="17">
    <source>
        <dbReference type="ARBA" id="ARBA00049551"/>
    </source>
</evidence>
<proteinExistence type="inferred from homology"/>
<evidence type="ECO:0000256" key="11">
    <source>
        <dbReference type="ARBA" id="ARBA00022982"/>
    </source>
</evidence>
<comment type="function">
    <text evidence="18">Core subunit of the mitochondrial membrane respiratory chain NADH dehydrogenase (Complex I) which catalyzes electron transfer from NADH through the respiratory chain, using ubiquinone as an electron acceptor. Essential for the catalytic activity and assembly of complex I.</text>
</comment>
<feature type="transmembrane region" description="Helical" evidence="18">
    <location>
        <begin position="90"/>
        <end position="111"/>
    </location>
</feature>
<evidence type="ECO:0000256" key="1">
    <source>
        <dbReference type="ARBA" id="ARBA00003257"/>
    </source>
</evidence>
<feature type="transmembrane region" description="Helical" evidence="18">
    <location>
        <begin position="59"/>
        <end position="78"/>
    </location>
</feature>
<keyword evidence="8 18" id="KW-0812">Transmembrane</keyword>
<feature type="transmembrane region" description="Helical" evidence="18">
    <location>
        <begin position="131"/>
        <end position="158"/>
    </location>
</feature>
<dbReference type="InterPro" id="IPR001750">
    <property type="entry name" value="ND/Mrp_TM"/>
</dbReference>
<feature type="transmembrane region" description="Helical" evidence="18">
    <location>
        <begin position="306"/>
        <end position="323"/>
    </location>
</feature>
<dbReference type="InterPro" id="IPR003917">
    <property type="entry name" value="NADH_UbQ_OxRdtase_chain2"/>
</dbReference>
<keyword evidence="11 18" id="KW-0249">Electron transport</keyword>
<evidence type="ECO:0000313" key="20">
    <source>
        <dbReference type="EMBL" id="AFJ95727.1"/>
    </source>
</evidence>